<organism evidence="3 4">
    <name type="scientific">Brassica napus</name>
    <name type="common">Rape</name>
    <dbReference type="NCBI Taxonomy" id="3708"/>
    <lineage>
        <taxon>Eukaryota</taxon>
        <taxon>Viridiplantae</taxon>
        <taxon>Streptophyta</taxon>
        <taxon>Embryophyta</taxon>
        <taxon>Tracheophyta</taxon>
        <taxon>Spermatophyta</taxon>
        <taxon>Magnoliopsida</taxon>
        <taxon>eudicotyledons</taxon>
        <taxon>Gunneridae</taxon>
        <taxon>Pentapetalae</taxon>
        <taxon>rosids</taxon>
        <taxon>malvids</taxon>
        <taxon>Brassicales</taxon>
        <taxon>Brassicaceae</taxon>
        <taxon>Brassiceae</taxon>
        <taxon>Brassica</taxon>
    </lineage>
</organism>
<proteinExistence type="predicted"/>
<dbReference type="InterPro" id="IPR024752">
    <property type="entry name" value="Myb/SANT-like_dom"/>
</dbReference>
<dbReference type="EMBL" id="JAGKQM010000008">
    <property type="protein sequence ID" value="KAH0914561.1"/>
    <property type="molecule type" value="Genomic_DNA"/>
</dbReference>
<dbReference type="Proteomes" id="UP000824890">
    <property type="component" value="Unassembled WGS sequence"/>
</dbReference>
<sequence>MTVKMSSNRQRNTNSCRPTNSNQPAEDSTPLAEATFKDKYKWSYIQEKTLIQLFDEAVPLDDYTLKTPSVIGREYMVDKFNRAFNMNITYNFFKNKLDEFKKRWKTLMSFTGISVDPDTSMIYASEAWWKEREVECKLTKSLNRKPLIFWEVMVRCFALHDFQSQSQHSARQRREELINTRLVDEEIDDGSDTNSGDRPQTQPQEMEEEEVYRAIFVEAINEGDKIYNQALDFLPRVGNEEIEEDNLLRQQYKTLSLDIQNFNDKVYNNFVHYFLDIAGSIDEDKLQLLEAMTGVSRNNEDVPKQLGVDQSCRSSYSQQWGTPPTAQQWGTPPFSRQWANSTMGTTTKCSTMEHTANFSTMRHTTKLSTMGTTAKYFTVEYATKCFTVGHTTKCFTVGTFTKYFRVGDFIKLSTRRTIKDESNNCSIWIFRWSEEESLRNTQENNAAVGISPNTIMLVILHIHLDHEVYSTCGEHL</sequence>
<evidence type="ECO:0000313" key="4">
    <source>
        <dbReference type="Proteomes" id="UP000824890"/>
    </source>
</evidence>
<dbReference type="PANTHER" id="PTHR31704:SF43">
    <property type="entry name" value="HEAT SHOCK PROTEIN"/>
    <property type="match status" value="1"/>
</dbReference>
<feature type="region of interest" description="Disordered" evidence="1">
    <location>
        <begin position="183"/>
        <end position="207"/>
    </location>
</feature>
<dbReference type="Pfam" id="PF12776">
    <property type="entry name" value="Myb_DNA-bind_3"/>
    <property type="match status" value="1"/>
</dbReference>
<reference evidence="3 4" key="1">
    <citation type="submission" date="2021-05" db="EMBL/GenBank/DDBJ databases">
        <title>Genome Assembly of Synthetic Allotetraploid Brassica napus Reveals Homoeologous Exchanges between Subgenomes.</title>
        <authorList>
            <person name="Davis J.T."/>
        </authorList>
    </citation>
    <scope>NUCLEOTIDE SEQUENCE [LARGE SCALE GENOMIC DNA]</scope>
    <source>
        <strain evidence="4">cv. Da-Ae</strain>
        <tissue evidence="3">Seedling</tissue>
    </source>
</reference>
<name>A0ABQ8CBX6_BRANA</name>
<feature type="compositionally biased region" description="Polar residues" evidence="1">
    <location>
        <begin position="1"/>
        <end position="26"/>
    </location>
</feature>
<dbReference type="PANTHER" id="PTHR31704">
    <property type="entry name" value="MYB/SANT-LIKE DNA-BINDING DOMAIN PROTEIN-RELATED"/>
    <property type="match status" value="1"/>
</dbReference>
<keyword evidence="4" id="KW-1185">Reference proteome</keyword>
<evidence type="ECO:0000256" key="1">
    <source>
        <dbReference type="SAM" id="MobiDB-lite"/>
    </source>
</evidence>
<gene>
    <name evidence="3" type="ORF">HID58_029008</name>
</gene>
<feature type="domain" description="Myb/SANT-like" evidence="2">
    <location>
        <begin position="41"/>
        <end position="131"/>
    </location>
</feature>
<evidence type="ECO:0000259" key="2">
    <source>
        <dbReference type="Pfam" id="PF12776"/>
    </source>
</evidence>
<evidence type="ECO:0000313" key="3">
    <source>
        <dbReference type="EMBL" id="KAH0914561.1"/>
    </source>
</evidence>
<accession>A0ABQ8CBX6</accession>
<comment type="caution">
    <text evidence="3">The sequence shown here is derived from an EMBL/GenBank/DDBJ whole genome shotgun (WGS) entry which is preliminary data.</text>
</comment>
<protein>
    <recommendedName>
        <fullName evidence="2">Myb/SANT-like domain-containing protein</fullName>
    </recommendedName>
</protein>
<feature type="region of interest" description="Disordered" evidence="1">
    <location>
        <begin position="1"/>
        <end position="30"/>
    </location>
</feature>
<feature type="compositionally biased region" description="Polar residues" evidence="1">
    <location>
        <begin position="192"/>
        <end position="204"/>
    </location>
</feature>